<dbReference type="eggNOG" id="COG0323">
    <property type="taxonomic scope" value="Bacteria"/>
</dbReference>
<gene>
    <name evidence="2" type="ordered locus">Tpau_1589</name>
</gene>
<feature type="region of interest" description="Disordered" evidence="1">
    <location>
        <begin position="249"/>
        <end position="268"/>
    </location>
</feature>
<dbReference type="HOGENOM" id="CLU_394788_0_0_11"/>
<dbReference type="STRING" id="521096.Tpau_1589"/>
<dbReference type="Proteomes" id="UP000001213">
    <property type="component" value="Chromosome"/>
</dbReference>
<accession>D5UYA3</accession>
<dbReference type="Pfam" id="PF13589">
    <property type="entry name" value="HATPase_c_3"/>
    <property type="match status" value="1"/>
</dbReference>
<dbReference type="Gene3D" id="3.30.565.10">
    <property type="entry name" value="Histidine kinase-like ATPase, C-terminal domain"/>
    <property type="match status" value="1"/>
</dbReference>
<dbReference type="SUPFAM" id="SSF52200">
    <property type="entry name" value="Toll/Interleukin receptor TIR domain"/>
    <property type="match status" value="1"/>
</dbReference>
<reference evidence="3" key="1">
    <citation type="submission" date="2010-03" db="EMBL/GenBank/DDBJ databases">
        <title>The complete chromosome of Tsukamurella paurometabola DSM 20162.</title>
        <authorList>
            <consortium name="US DOE Joint Genome Institute (JGI-PGF)"/>
            <person name="Lucas S."/>
            <person name="Copeland A."/>
            <person name="Lapidus A."/>
            <person name="Glavina del Rio T."/>
            <person name="Dalin E."/>
            <person name="Tice H."/>
            <person name="Bruce D."/>
            <person name="Goodwin L."/>
            <person name="Pitluck S."/>
            <person name="Kyrpides N."/>
            <person name="Mavromatis K."/>
            <person name="Ivanova N."/>
            <person name="Mikhailova N."/>
            <person name="Munk A.C."/>
            <person name="Brettin T."/>
            <person name="Detter J.C."/>
            <person name="Tapia R."/>
            <person name="Han C."/>
            <person name="Larimer F."/>
            <person name="Land M."/>
            <person name="Hauser L."/>
            <person name="Markowitz V."/>
            <person name="Cheng J.-F."/>
            <person name="Hugenholtz P."/>
            <person name="Woyke T."/>
            <person name="Wu D."/>
            <person name="Jando M."/>
            <person name="Brambilla E."/>
            <person name="Klenk H.-P."/>
            <person name="Eisen J.A."/>
        </authorList>
    </citation>
    <scope>NUCLEOTIDE SEQUENCE [LARGE SCALE GENOMIC DNA]</scope>
    <source>
        <strain evidence="3">ATCC 8368 / DSM 20162 / CCUG 35730 / CIP 100753 / JCM 10117 / KCTC 9821 / NBRC 16120 / NCIMB 702349 / NCTC 13040</strain>
    </source>
</reference>
<dbReference type="SUPFAM" id="SSF55874">
    <property type="entry name" value="ATPase domain of HSP90 chaperone/DNA topoisomerase II/histidine kinase"/>
    <property type="match status" value="1"/>
</dbReference>
<feature type="region of interest" description="Disordered" evidence="1">
    <location>
        <begin position="81"/>
        <end position="103"/>
    </location>
</feature>
<sequence length="698" mass="78636">MTTPRDEELFSFSWLALKLLGRGLYSNPWSALSELVANGLDANAETVYVYIDASIKSNATVEVIDDGDGMSRDEIGLYAQVGRNKRNDEPENNSAKNPPKGRKGIGKLAALYLSNHFFLHTRQVDSATSWELDARDERVSEDEHPRLVATTAGPETPNETLWNSLASGTRITLQNVDLTGYGEQSITALGSRLANQFLLPESNSGGTIHIWVRKRADETNPRYGPVEKTVAYKNLVEVSQNFDPEDVADAQPSDFQPSGRSVRIPAKGAPGGEILKPAKFTKFQHDTLEDEAWKEIESRVDRKRKTYDNVPFELTGWIGVHATIDSAAARENDARFVKNRYYNPAQIRVYVRGKLASDRLLSQLGLTGTYTNYIEGEISFDILDEDTLPDIATSNRQDFDETDGRVTLLKALVRPIVRRLMLSRQEIATEIARAVTAEKERRDTSSKQQFSHEVQEELAQRTELSDTSRAELHMVITNKIQGDVSPKQKYRVFISHARKDRAFATMIDELLQLKGAKKDEIFFTSRPGDIEYALDDRALSMIIKDSITHSNTLIFYLTSKNFLASQYCLFEGGAGWATRSIGDYLKLNVDYKSIPAFLTNGRSEVTVLNGTSIELTVDLHNYFIRGILNPMISHLNRGREITGEPLISEFEIPSVPTEFELKKQGRTAADFFNEEISEYWQILVEDTIDEYLSDYPKP</sequence>
<dbReference type="InterPro" id="IPR035897">
    <property type="entry name" value="Toll_tir_struct_dom_sf"/>
</dbReference>
<dbReference type="Gene3D" id="3.40.50.10140">
    <property type="entry name" value="Toll/interleukin-1 receptor homology (TIR) domain"/>
    <property type="match status" value="1"/>
</dbReference>
<name>D5UYA3_TSUPD</name>
<evidence type="ECO:0000313" key="3">
    <source>
        <dbReference type="Proteomes" id="UP000001213"/>
    </source>
</evidence>
<organism evidence="2 3">
    <name type="scientific">Tsukamurella paurometabola (strain ATCC 8368 / DSM 20162 / CCUG 35730 / CIP 100753 / JCM 10117 / KCTC 9821 / NBRC 16120 / NCIMB 702349 / NCTC 13040)</name>
    <name type="common">Corynebacterium paurometabolum</name>
    <dbReference type="NCBI Taxonomy" id="521096"/>
    <lineage>
        <taxon>Bacteria</taxon>
        <taxon>Bacillati</taxon>
        <taxon>Actinomycetota</taxon>
        <taxon>Actinomycetes</taxon>
        <taxon>Mycobacteriales</taxon>
        <taxon>Tsukamurellaceae</taxon>
        <taxon>Tsukamurella</taxon>
    </lineage>
</organism>
<dbReference type="AlphaFoldDB" id="D5UYA3"/>
<dbReference type="KEGG" id="tpr:Tpau_1589"/>
<dbReference type="InterPro" id="IPR036890">
    <property type="entry name" value="HATPase_C_sf"/>
</dbReference>
<reference evidence="2 3" key="2">
    <citation type="journal article" date="2011" name="Stand. Genomic Sci.">
        <title>Complete genome sequence of Tsukamurella paurometabola type strain (no. 33).</title>
        <authorList>
            <person name="Munk A.C."/>
            <person name="Lapidus A."/>
            <person name="Lucas S."/>
            <person name="Nolan M."/>
            <person name="Tice H."/>
            <person name="Cheng J.F."/>
            <person name="Del Rio T.G."/>
            <person name="Goodwin L."/>
            <person name="Pitluck S."/>
            <person name="Liolios K."/>
            <person name="Huntemann M."/>
            <person name="Ivanova N."/>
            <person name="Mavromatis K."/>
            <person name="Mikhailova N."/>
            <person name="Pati A."/>
            <person name="Chen A."/>
            <person name="Palaniappan K."/>
            <person name="Tapia R."/>
            <person name="Han C."/>
            <person name="Land M."/>
            <person name="Hauser L."/>
            <person name="Chang Y.J."/>
            <person name="Jeffries C.D."/>
            <person name="Brettin T."/>
            <person name="Yasawong M."/>
            <person name="Brambilla E.M."/>
            <person name="Rohde M."/>
            <person name="Sikorski J."/>
            <person name="Goker M."/>
            <person name="Detter J.C."/>
            <person name="Woyke T."/>
            <person name="Bristow J."/>
            <person name="Eisen J.A."/>
            <person name="Markowitz V."/>
            <person name="Hugenholtz P."/>
            <person name="Kyrpides N.C."/>
            <person name="Klenk H.P."/>
        </authorList>
    </citation>
    <scope>NUCLEOTIDE SEQUENCE [LARGE SCALE GENOMIC DNA]</scope>
    <source>
        <strain evidence="3">ATCC 8368 / DSM 20162 / CCUG 35730 / CIP 100753 / JCM 10117 / KCTC 9821 / NBRC 16120 / NCIMB 702349 / NCTC 13040</strain>
    </source>
</reference>
<evidence type="ECO:0000313" key="2">
    <source>
        <dbReference type="EMBL" id="ADG78210.1"/>
    </source>
</evidence>
<proteinExistence type="predicted"/>
<dbReference type="REBASE" id="26095">
    <property type="entry name" value="Tpa20162ORF1588P"/>
</dbReference>
<dbReference type="EMBL" id="CP001966">
    <property type="protein sequence ID" value="ADG78210.1"/>
    <property type="molecule type" value="Genomic_DNA"/>
</dbReference>
<keyword evidence="3" id="KW-1185">Reference proteome</keyword>
<evidence type="ECO:0000256" key="1">
    <source>
        <dbReference type="SAM" id="MobiDB-lite"/>
    </source>
</evidence>
<protein>
    <submittedName>
        <fullName evidence="2">Uncharacterized protein</fullName>
    </submittedName>
</protein>
<dbReference type="RefSeq" id="WP_013126241.1">
    <property type="nucleotide sequence ID" value="NC_014158.1"/>
</dbReference>